<proteinExistence type="predicted"/>
<protein>
    <submittedName>
        <fullName evidence="1">Acyl carrier protein</fullName>
    </submittedName>
</protein>
<keyword evidence="4" id="KW-1185">Reference proteome</keyword>
<reference evidence="3 4" key="2">
    <citation type="journal article" date="2023" name="Plant Pathol.">
        <title>Dismantling and reorganizing Pseudomonas marginalis sensu#lato.</title>
        <authorList>
            <person name="Sawada H."/>
            <person name="Fujikawa T."/>
            <person name="Satou M."/>
        </authorList>
    </citation>
    <scope>NUCLEOTIDE SEQUENCE [LARGE SCALE GENOMIC DNA]</scope>
    <source>
        <strain evidence="1 3">MAFF 302030</strain>
        <strain evidence="2 4">MAFF 302046</strain>
    </source>
</reference>
<sequence>MDRFDIQQTIRRSIDEQMARKWLVPPSQAQASDSYSLDLNALFQSLESHFNIPLASDLDLRRVSSINELSQYILEKTRLTC</sequence>
<gene>
    <name evidence="1" type="ORF">M1B34_32950</name>
    <name evidence="2" type="ORF">M1B35_25165</name>
</gene>
<organism evidence="1 3">
    <name type="scientific">Pseudomonas morbosilactucae</name>
    <dbReference type="NCBI Taxonomy" id="2938197"/>
    <lineage>
        <taxon>Bacteria</taxon>
        <taxon>Pseudomonadati</taxon>
        <taxon>Pseudomonadota</taxon>
        <taxon>Gammaproteobacteria</taxon>
        <taxon>Pseudomonadales</taxon>
        <taxon>Pseudomonadaceae</taxon>
        <taxon>Pseudomonas</taxon>
    </lineage>
</organism>
<evidence type="ECO:0000313" key="1">
    <source>
        <dbReference type="EMBL" id="MCK9802326.1"/>
    </source>
</evidence>
<dbReference type="Proteomes" id="UP001155059">
    <property type="component" value="Unassembled WGS sequence"/>
</dbReference>
<dbReference type="RefSeq" id="WP_268263399.1">
    <property type="nucleotide sequence ID" value="NZ_JALQCW010000125.1"/>
</dbReference>
<accession>A0A9X2C9I2</accession>
<evidence type="ECO:0000313" key="4">
    <source>
        <dbReference type="Proteomes" id="UP001155163"/>
    </source>
</evidence>
<dbReference type="EMBL" id="JALQCW010000125">
    <property type="protein sequence ID" value="MCK9802326.1"/>
    <property type="molecule type" value="Genomic_DNA"/>
</dbReference>
<comment type="caution">
    <text evidence="1">The sequence shown here is derived from an EMBL/GenBank/DDBJ whole genome shotgun (WGS) entry which is preliminary data.</text>
</comment>
<evidence type="ECO:0000313" key="3">
    <source>
        <dbReference type="Proteomes" id="UP001155059"/>
    </source>
</evidence>
<dbReference type="EMBL" id="JALQCX010000051">
    <property type="protein sequence ID" value="MCK9817330.1"/>
    <property type="molecule type" value="Genomic_DNA"/>
</dbReference>
<reference evidence="3 4" key="1">
    <citation type="journal article" date="2022" name="Int. J. Syst. Evol. Microbiol.">
        <title>Pseudomonas aegrilactucae sp. nov. and Pseudomonas morbosilactucae sp. nov., pathogens causing bacterial rot of lettuce in Japan.</title>
        <authorList>
            <person name="Sawada H."/>
            <person name="Fujikawa T."/>
            <person name="Satou M."/>
        </authorList>
    </citation>
    <scope>NUCLEOTIDE SEQUENCE [LARGE SCALE GENOMIC DNA]</scope>
    <source>
        <strain evidence="1 3">MAFF 302030</strain>
        <strain evidence="2 4">MAFF 302046</strain>
    </source>
</reference>
<dbReference type="Proteomes" id="UP001155163">
    <property type="component" value="Unassembled WGS sequence"/>
</dbReference>
<name>A0A9X2C9I2_9PSED</name>
<evidence type="ECO:0000313" key="2">
    <source>
        <dbReference type="EMBL" id="MCK9817330.1"/>
    </source>
</evidence>
<dbReference type="AlphaFoldDB" id="A0A9X2C9I2"/>